<dbReference type="OrthoDB" id="5976811at2759"/>
<dbReference type="SUPFAM" id="SSF57603">
    <property type="entry name" value="FnI-like domain"/>
    <property type="match status" value="5"/>
</dbReference>
<dbReference type="AlphaFoldDB" id="A0A8S1HQB8"/>
<reference evidence="8" key="1">
    <citation type="submission" date="2020-10" db="EMBL/GenBank/DDBJ databases">
        <authorList>
            <person name="Kikuchi T."/>
        </authorList>
    </citation>
    <scope>NUCLEOTIDE SEQUENCE</scope>
    <source>
        <strain evidence="8">NKZ352</strain>
    </source>
</reference>
<feature type="region of interest" description="Disordered" evidence="2">
    <location>
        <begin position="925"/>
        <end position="959"/>
    </location>
</feature>
<accession>A0A8S1HQB8</accession>
<dbReference type="Gene3D" id="6.20.200.20">
    <property type="match status" value="4"/>
</dbReference>
<keyword evidence="3" id="KW-1133">Transmembrane helix</keyword>
<feature type="transmembrane region" description="Helical" evidence="3">
    <location>
        <begin position="821"/>
        <end position="845"/>
    </location>
</feature>
<dbReference type="Gene3D" id="2.10.70.10">
    <property type="entry name" value="Complement Module, domain 1"/>
    <property type="match status" value="1"/>
</dbReference>
<feature type="domain" description="VWFC" evidence="5">
    <location>
        <begin position="670"/>
        <end position="730"/>
    </location>
</feature>
<feature type="compositionally biased region" description="Low complexity" evidence="2">
    <location>
        <begin position="925"/>
        <end position="942"/>
    </location>
</feature>
<organism evidence="8 9">
    <name type="scientific">Caenorhabditis auriculariae</name>
    <dbReference type="NCBI Taxonomy" id="2777116"/>
    <lineage>
        <taxon>Eukaryota</taxon>
        <taxon>Metazoa</taxon>
        <taxon>Ecdysozoa</taxon>
        <taxon>Nematoda</taxon>
        <taxon>Chromadorea</taxon>
        <taxon>Rhabditida</taxon>
        <taxon>Rhabditina</taxon>
        <taxon>Rhabditomorpha</taxon>
        <taxon>Rhabditoidea</taxon>
        <taxon>Rhabditidae</taxon>
        <taxon>Peloderinae</taxon>
        <taxon>Caenorhabditis</taxon>
    </lineage>
</organism>
<dbReference type="InterPro" id="IPR009030">
    <property type="entry name" value="Growth_fac_rcpt_cys_sf"/>
</dbReference>
<feature type="domain" description="Antistasin-like" evidence="6">
    <location>
        <begin position="399"/>
        <end position="425"/>
    </location>
</feature>
<evidence type="ECO:0000313" key="9">
    <source>
        <dbReference type="Proteomes" id="UP000835052"/>
    </source>
</evidence>
<evidence type="ECO:0000259" key="7">
    <source>
        <dbReference type="PROSITE" id="PS51323"/>
    </source>
</evidence>
<dbReference type="GO" id="GO:0004867">
    <property type="term" value="F:serine-type endopeptidase inhibitor activity"/>
    <property type="evidence" value="ECO:0007669"/>
    <property type="project" value="InterPro"/>
</dbReference>
<dbReference type="SUPFAM" id="SSF57184">
    <property type="entry name" value="Growth factor receptor domain"/>
    <property type="match status" value="1"/>
</dbReference>
<evidence type="ECO:0000313" key="8">
    <source>
        <dbReference type="EMBL" id="CAD6196456.1"/>
    </source>
</evidence>
<dbReference type="PROSITE" id="PS01208">
    <property type="entry name" value="VWFC_1"/>
    <property type="match status" value="4"/>
</dbReference>
<feature type="domain" description="VWFC" evidence="5">
    <location>
        <begin position="597"/>
        <end position="657"/>
    </location>
</feature>
<dbReference type="Proteomes" id="UP000835052">
    <property type="component" value="Unassembled WGS sequence"/>
</dbReference>
<dbReference type="Pfam" id="PF02822">
    <property type="entry name" value="Antistasin"/>
    <property type="match status" value="3"/>
</dbReference>
<feature type="domain" description="Antistasin-like" evidence="6">
    <location>
        <begin position="467"/>
        <end position="493"/>
    </location>
</feature>
<dbReference type="Pfam" id="PF23334">
    <property type="entry name" value="VWC2L_2nd"/>
    <property type="match status" value="3"/>
</dbReference>
<protein>
    <submittedName>
        <fullName evidence="8">Uncharacterized protein</fullName>
    </submittedName>
</protein>
<gene>
    <name evidence="8" type="ORF">CAUJ_LOCUS12370</name>
</gene>
<feature type="signal peptide" evidence="4">
    <location>
        <begin position="1"/>
        <end position="21"/>
    </location>
</feature>
<dbReference type="PANTHER" id="PTHR46439:SF1">
    <property type="entry name" value="CYSTEINE-RICH MOTOR NEURON 1 PROTEIN"/>
    <property type="match status" value="1"/>
</dbReference>
<keyword evidence="3" id="KW-0472">Membrane</keyword>
<keyword evidence="4" id="KW-0732">Signal</keyword>
<dbReference type="PROSITE" id="PS51252">
    <property type="entry name" value="ANTISTASIN"/>
    <property type="match status" value="3"/>
</dbReference>
<dbReference type="SMART" id="SM00214">
    <property type="entry name" value="VWC"/>
    <property type="match status" value="6"/>
</dbReference>
<sequence>MKWRFWVWLATAALLLNCAEGTSSPETSTTAGECPEKCEPCAKLSCKDTVLDACGCCPTCVRQVGESCGTAAEVCASHLTCTRSVSEQESSRCVEMVSEDCLNAPCSVVFHPKCPDDSRLIILEPPPGECCGSPGKCHCDQQKCDALLSPCEKGKERVLVVEGKGVPGSCCDKYECRKREHECASVHCPSLPFDEDAGVEECPEDSLRPPVHVPKGTCCPVRPKCRCRGSICRPATCPEGQSIKILKKGNGSPGRCCDDWTCQIDNQAMAKECLRDGKVYKDGEEWHSNNCDSCKCNRGVAMCNKMACPQVPPHCTWIVIPDGECCPVCFGCQTDAREKKKKHEKWQKDDCTSCTCSEEGEHVCMKHMCKTDCENPQKISGECCPVCDEPTVVRPPATCPSLEHCPLRCENGLRRDDWGCYVCECLPVDHPIGEECSELNEKNCDKQCAHGYLKDNGGCVVCKCAKCPPLHQCFKHCLYGFETNSAGCPVCKCRESSENAKNASTHLEQLPGSDKCYSASSTGRIIERDGGEWWSDGCRHCFCEQKKEFCSLISCPSRPADCPEEKWIQHEDECCPFCSEKSSSPSTSLSQKKHEHTVCQSPGTGRLFTDGETWDLTSCVSCTCRVGHVLCRTAQCPPIPCDNPKFLNGDDCCPKCPLINAIPVSTQEPVICEDESGHAHKSGSSWRTDDCTSCTCTAEGKTECFREACEDTSCRGSPLVVKGRCCPVCSDVFSSTAVCSYQSTVYAVGEQWQDGHCSNCSCVAGGQTHCRQMVCPHCEDPVPIEGHCCPLCKDAGWAPYGLGNGSMTAALPPLENTETKALPLLGFSFMGLAIFGLLFVLFLLYKRSKRSNRLHKFSEVGHMSSGASSVRLSATKAIGSMPRLVDWQSDENGRHSVIGGLLLQTALRRESQSDGQSDSLISTISESSATASTASSGRGTITDTEPLTGGSRGTKRFPV</sequence>
<feature type="domain" description="VWFC" evidence="5">
    <location>
        <begin position="271"/>
        <end position="330"/>
    </location>
</feature>
<dbReference type="InterPro" id="IPR000867">
    <property type="entry name" value="IGFBP-like"/>
</dbReference>
<dbReference type="InterPro" id="IPR052624">
    <property type="entry name" value="CRIM1"/>
</dbReference>
<dbReference type="Pfam" id="PF00093">
    <property type="entry name" value="VWC"/>
    <property type="match status" value="2"/>
</dbReference>
<evidence type="ECO:0000256" key="3">
    <source>
        <dbReference type="SAM" id="Phobius"/>
    </source>
</evidence>
<proteinExistence type="predicted"/>
<dbReference type="SMART" id="SM00215">
    <property type="entry name" value="VWC_out"/>
    <property type="match status" value="3"/>
</dbReference>
<feature type="domain" description="VWFC" evidence="5">
    <location>
        <begin position="327"/>
        <end position="388"/>
    </location>
</feature>
<feature type="chain" id="PRO_5035834317" evidence="4">
    <location>
        <begin position="22"/>
        <end position="959"/>
    </location>
</feature>
<comment type="caution">
    <text evidence="8">The sequence shown here is derived from an EMBL/GenBank/DDBJ whole genome shotgun (WGS) entry which is preliminary data.</text>
</comment>
<evidence type="ECO:0000256" key="4">
    <source>
        <dbReference type="SAM" id="SignalP"/>
    </source>
</evidence>
<feature type="domain" description="VWFC" evidence="5">
    <location>
        <begin position="737"/>
        <end position="793"/>
    </location>
</feature>
<dbReference type="PANTHER" id="PTHR46439">
    <property type="entry name" value="CYSTEINE-RICH MOTOR NEURON 1 PROTEIN"/>
    <property type="match status" value="1"/>
</dbReference>
<dbReference type="EMBL" id="CAJGYM010000072">
    <property type="protein sequence ID" value="CAD6196456.1"/>
    <property type="molecule type" value="Genomic_DNA"/>
</dbReference>
<dbReference type="PROSITE" id="PS51323">
    <property type="entry name" value="IGFBP_N_2"/>
    <property type="match status" value="1"/>
</dbReference>
<dbReference type="PROSITE" id="PS50184">
    <property type="entry name" value="VWFC_2"/>
    <property type="match status" value="6"/>
</dbReference>
<evidence type="ECO:0000259" key="5">
    <source>
        <dbReference type="PROSITE" id="PS50184"/>
    </source>
</evidence>
<keyword evidence="9" id="KW-1185">Reference proteome</keyword>
<dbReference type="GO" id="GO:0005576">
    <property type="term" value="C:extracellular region"/>
    <property type="evidence" value="ECO:0007669"/>
    <property type="project" value="InterPro"/>
</dbReference>
<feature type="domain" description="VWFC" evidence="5">
    <location>
        <begin position="514"/>
        <end position="579"/>
    </location>
</feature>
<feature type="domain" description="IGFBP N-terminal" evidence="7">
    <location>
        <begin position="14"/>
        <end position="96"/>
    </location>
</feature>
<feature type="domain" description="Antistasin-like" evidence="6">
    <location>
        <begin position="436"/>
        <end position="464"/>
    </location>
</feature>
<dbReference type="InterPro" id="IPR004094">
    <property type="entry name" value="Antistasin-like"/>
</dbReference>
<dbReference type="SMART" id="SM00121">
    <property type="entry name" value="IB"/>
    <property type="match status" value="1"/>
</dbReference>
<dbReference type="GO" id="GO:0005886">
    <property type="term" value="C:plasma membrane"/>
    <property type="evidence" value="ECO:0007669"/>
    <property type="project" value="TreeGrafter"/>
</dbReference>
<name>A0A8S1HQB8_9PELO</name>
<evidence type="ECO:0000256" key="1">
    <source>
        <dbReference type="ARBA" id="ARBA00023157"/>
    </source>
</evidence>
<dbReference type="InterPro" id="IPR001007">
    <property type="entry name" value="VWF_dom"/>
</dbReference>
<dbReference type="Gene3D" id="2.10.22.10">
    <property type="entry name" value="Antistasin, domain 1"/>
    <property type="match status" value="2"/>
</dbReference>
<keyword evidence="1" id="KW-1015">Disulfide bond</keyword>
<keyword evidence="3" id="KW-0812">Transmembrane</keyword>
<evidence type="ECO:0000256" key="2">
    <source>
        <dbReference type="SAM" id="MobiDB-lite"/>
    </source>
</evidence>
<evidence type="ECO:0000259" key="6">
    <source>
        <dbReference type="PROSITE" id="PS51252"/>
    </source>
</evidence>